<accession>A0A1G6GAR6</accession>
<dbReference type="PROSITE" id="PS51257">
    <property type="entry name" value="PROKAR_LIPOPROTEIN"/>
    <property type="match status" value="1"/>
</dbReference>
<evidence type="ECO:0000256" key="5">
    <source>
        <dbReference type="ARBA" id="ARBA00023295"/>
    </source>
</evidence>
<evidence type="ECO:0000256" key="2">
    <source>
        <dbReference type="ARBA" id="ARBA00006285"/>
    </source>
</evidence>
<dbReference type="GO" id="GO:0030203">
    <property type="term" value="P:glycosaminoglycan metabolic process"/>
    <property type="evidence" value="ECO:0007669"/>
    <property type="project" value="TreeGrafter"/>
</dbReference>
<dbReference type="PIRSF" id="PIRSF001093">
    <property type="entry name" value="B-hxosamndse_ab_euk"/>
    <property type="match status" value="1"/>
</dbReference>
<evidence type="ECO:0000259" key="8">
    <source>
        <dbReference type="Pfam" id="PF02838"/>
    </source>
</evidence>
<reference evidence="11 12" key="1">
    <citation type="submission" date="2016-10" db="EMBL/GenBank/DDBJ databases">
        <authorList>
            <person name="de Groot N.N."/>
        </authorList>
    </citation>
    <scope>NUCLEOTIDE SEQUENCE [LARGE SCALE GENOMIC DNA]</scope>
    <source>
        <strain evidence="9 12">NLAE-zl-C500</strain>
        <strain evidence="10 11">NLAE-zl-C57</strain>
    </source>
</reference>
<evidence type="ECO:0000259" key="7">
    <source>
        <dbReference type="Pfam" id="PF00728"/>
    </source>
</evidence>
<proteinExistence type="inferred from homology"/>
<dbReference type="EC" id="3.2.1.52" evidence="3"/>
<dbReference type="SUPFAM" id="SSF55545">
    <property type="entry name" value="beta-N-acetylhexosaminidase-like domain"/>
    <property type="match status" value="1"/>
</dbReference>
<evidence type="ECO:0000256" key="4">
    <source>
        <dbReference type="ARBA" id="ARBA00022801"/>
    </source>
</evidence>
<evidence type="ECO:0000256" key="1">
    <source>
        <dbReference type="ARBA" id="ARBA00001231"/>
    </source>
</evidence>
<dbReference type="GO" id="GO:0016020">
    <property type="term" value="C:membrane"/>
    <property type="evidence" value="ECO:0007669"/>
    <property type="project" value="TreeGrafter"/>
</dbReference>
<dbReference type="Proteomes" id="UP000183670">
    <property type="component" value="Unassembled WGS sequence"/>
</dbReference>
<comment type="similarity">
    <text evidence="2">Belongs to the glycosyl hydrolase 20 family.</text>
</comment>
<dbReference type="EMBL" id="FMYE01000055">
    <property type="protein sequence ID" value="SDB78923.1"/>
    <property type="molecule type" value="Genomic_DNA"/>
</dbReference>
<evidence type="ECO:0000313" key="11">
    <source>
        <dbReference type="Proteomes" id="UP000181870"/>
    </source>
</evidence>
<dbReference type="EMBL" id="FNDO01000033">
    <property type="protein sequence ID" value="SDI24543.1"/>
    <property type="molecule type" value="Genomic_DNA"/>
</dbReference>
<dbReference type="PANTHER" id="PTHR22600:SF57">
    <property type="entry name" value="BETA-N-ACETYLHEXOSAMINIDASE"/>
    <property type="match status" value="1"/>
</dbReference>
<evidence type="ECO:0000313" key="12">
    <source>
        <dbReference type="Proteomes" id="UP000183670"/>
    </source>
</evidence>
<evidence type="ECO:0000256" key="3">
    <source>
        <dbReference type="ARBA" id="ARBA00012663"/>
    </source>
</evidence>
<dbReference type="Pfam" id="PF00728">
    <property type="entry name" value="Glyco_hydro_20"/>
    <property type="match status" value="1"/>
</dbReference>
<dbReference type="PRINTS" id="PR00738">
    <property type="entry name" value="GLHYDRLASE20"/>
</dbReference>
<gene>
    <name evidence="9" type="ORF">SAMN05192581_10553</name>
    <name evidence="10" type="ORF">SAMN05192582_103314</name>
</gene>
<dbReference type="Proteomes" id="UP000181870">
    <property type="component" value="Unassembled WGS sequence"/>
</dbReference>
<keyword evidence="4" id="KW-0378">Hydrolase</keyword>
<dbReference type="GO" id="GO:0004563">
    <property type="term" value="F:beta-N-acetylhexosaminidase activity"/>
    <property type="evidence" value="ECO:0007669"/>
    <property type="project" value="UniProtKB-EC"/>
</dbReference>
<feature type="domain" description="Glycoside hydrolase family 20 catalytic" evidence="7">
    <location>
        <begin position="164"/>
        <end position="498"/>
    </location>
</feature>
<dbReference type="GO" id="GO:0005975">
    <property type="term" value="P:carbohydrate metabolic process"/>
    <property type="evidence" value="ECO:0007669"/>
    <property type="project" value="InterPro"/>
</dbReference>
<dbReference type="RefSeq" id="WP_371126732.1">
    <property type="nucleotide sequence ID" value="NZ_FMYE01000055.1"/>
</dbReference>
<keyword evidence="5" id="KW-0326">Glycosidase</keyword>
<evidence type="ECO:0000256" key="6">
    <source>
        <dbReference type="PIRSR" id="PIRSR625705-1"/>
    </source>
</evidence>
<evidence type="ECO:0000313" key="10">
    <source>
        <dbReference type="EMBL" id="SDI24543.1"/>
    </source>
</evidence>
<name>A0A1G6GAR6_BACOV</name>
<sequence length="534" mass="61513">MKKYLLSIMKNKFLNVVLFLLLMMSCYIYAQDNLSALIPMPNKVTSNPNVVLVLRNQVNCYIETDNLEFELNTLSSIFEKRFGINVKRTAESSESVVQLLIDKSLKTKAHYQLSVNEKRVVIKGATAAAVFYGLMTLDQILAGDICTTKQKSIVSIEIDDCPRFDYRALMLDPARNFLPINDIKFYIDQMVKYKFNVLQLHLTDDHGWSIWIERHPCLAGTRFYTKKDIQELVDYAAMRHVQVVPEVDMPGHMVFLLSKYPNLACIHQRKSEKIIGKTGHMMLCAGNEEVYAVMDDIIGEVAKMFKSPFIHLGGDEADIPKNWAQCDLCRILMEKRKYTKPSQLMIPFFENILGSVRKYGKKPILWLELDNVYPPADDYLFPYPQDATLVNWREGMTPTGLDISAKKGHNVIMAPSEYTYFDYPQYKGELPEYNNWGMPMTTLEQTYRLDPGYGRPLSNQRLIWGVMGALWGEAIIDINRATYMTFPRAFALAEAGWTFMENRSWDSFKRRVFPNITELMKAGVSVRVPFEIAR</sequence>
<comment type="catalytic activity">
    <reaction evidence="1">
        <text>Hydrolysis of terminal non-reducing N-acetyl-D-hexosamine residues in N-acetyl-beta-D-hexosaminides.</text>
        <dbReference type="EC" id="3.2.1.52"/>
    </reaction>
</comment>
<dbReference type="InterPro" id="IPR025705">
    <property type="entry name" value="Beta_hexosaminidase_sua/sub"/>
</dbReference>
<organism evidence="9 12">
    <name type="scientific">Bacteroides ovatus</name>
    <dbReference type="NCBI Taxonomy" id="28116"/>
    <lineage>
        <taxon>Bacteria</taxon>
        <taxon>Pseudomonadati</taxon>
        <taxon>Bacteroidota</taxon>
        <taxon>Bacteroidia</taxon>
        <taxon>Bacteroidales</taxon>
        <taxon>Bacteroidaceae</taxon>
        <taxon>Bacteroides</taxon>
    </lineage>
</organism>
<dbReference type="Gene3D" id="3.20.20.80">
    <property type="entry name" value="Glycosidases"/>
    <property type="match status" value="1"/>
</dbReference>
<dbReference type="PANTHER" id="PTHR22600">
    <property type="entry name" value="BETA-HEXOSAMINIDASE"/>
    <property type="match status" value="1"/>
</dbReference>
<feature type="active site" description="Proton donor" evidence="6">
    <location>
        <position position="316"/>
    </location>
</feature>
<dbReference type="InterPro" id="IPR015883">
    <property type="entry name" value="Glyco_hydro_20_cat"/>
</dbReference>
<evidence type="ECO:0000313" key="9">
    <source>
        <dbReference type="EMBL" id="SDB78923.1"/>
    </source>
</evidence>
<protein>
    <recommendedName>
        <fullName evidence="3">beta-N-acetylhexosaminidase</fullName>
        <ecNumber evidence="3">3.2.1.52</ecNumber>
    </recommendedName>
</protein>
<dbReference type="AlphaFoldDB" id="A0A1G6GAR6"/>
<dbReference type="InterPro" id="IPR017853">
    <property type="entry name" value="GH"/>
</dbReference>
<dbReference type="InterPro" id="IPR015882">
    <property type="entry name" value="HEX_bac_N"/>
</dbReference>
<dbReference type="InterPro" id="IPR029018">
    <property type="entry name" value="Hex-like_dom2"/>
</dbReference>
<dbReference type="Gene3D" id="3.30.379.10">
    <property type="entry name" value="Chitobiase/beta-hexosaminidase domain 2-like"/>
    <property type="match status" value="1"/>
</dbReference>
<feature type="domain" description="Beta-hexosaminidase bacterial type N-terminal" evidence="8">
    <location>
        <begin position="36"/>
        <end position="160"/>
    </location>
</feature>
<dbReference type="SUPFAM" id="SSF51445">
    <property type="entry name" value="(Trans)glycosidases"/>
    <property type="match status" value="1"/>
</dbReference>
<dbReference type="Pfam" id="PF02838">
    <property type="entry name" value="Glyco_hydro_20b"/>
    <property type="match status" value="1"/>
</dbReference>